<evidence type="ECO:0000256" key="3">
    <source>
        <dbReference type="ARBA" id="ARBA00022692"/>
    </source>
</evidence>
<dbReference type="AlphaFoldDB" id="A0A5C6TTU6"/>
<evidence type="ECO:0000256" key="6">
    <source>
        <dbReference type="SAM" id="Phobius"/>
    </source>
</evidence>
<evidence type="ECO:0000256" key="2">
    <source>
        <dbReference type="ARBA" id="ARBA00007362"/>
    </source>
</evidence>
<dbReference type="SUPFAM" id="SSF103481">
    <property type="entry name" value="Multidrug resistance efflux transporter EmrE"/>
    <property type="match status" value="2"/>
</dbReference>
<feature type="transmembrane region" description="Helical" evidence="6">
    <location>
        <begin position="40"/>
        <end position="59"/>
    </location>
</feature>
<evidence type="ECO:0000313" key="9">
    <source>
        <dbReference type="Proteomes" id="UP000321249"/>
    </source>
</evidence>
<keyword evidence="5 6" id="KW-0472">Membrane</keyword>
<name>A0A5C6TTU6_9SPHN</name>
<feature type="domain" description="EamA" evidence="7">
    <location>
        <begin position="157"/>
        <end position="287"/>
    </location>
</feature>
<keyword evidence="9" id="KW-1185">Reference proteome</keyword>
<feature type="domain" description="EamA" evidence="7">
    <location>
        <begin position="13"/>
        <end position="144"/>
    </location>
</feature>
<feature type="transmembrane region" description="Helical" evidence="6">
    <location>
        <begin position="243"/>
        <end position="264"/>
    </location>
</feature>
<feature type="transmembrane region" description="Helical" evidence="6">
    <location>
        <begin position="218"/>
        <end position="236"/>
    </location>
</feature>
<comment type="subcellular location">
    <subcellularLocation>
        <location evidence="1">Membrane</location>
        <topology evidence="1">Multi-pass membrane protein</topology>
    </subcellularLocation>
</comment>
<dbReference type="Proteomes" id="UP000321249">
    <property type="component" value="Unassembled WGS sequence"/>
</dbReference>
<evidence type="ECO:0000259" key="7">
    <source>
        <dbReference type="Pfam" id="PF00892"/>
    </source>
</evidence>
<evidence type="ECO:0000256" key="4">
    <source>
        <dbReference type="ARBA" id="ARBA00022989"/>
    </source>
</evidence>
<dbReference type="RefSeq" id="WP_147042716.1">
    <property type="nucleotide sequence ID" value="NZ_BAABIR010000006.1"/>
</dbReference>
<evidence type="ECO:0000256" key="1">
    <source>
        <dbReference type="ARBA" id="ARBA00004141"/>
    </source>
</evidence>
<gene>
    <name evidence="8" type="ORF">FRZ32_06290</name>
</gene>
<feature type="transmembrane region" description="Helical" evidence="6">
    <location>
        <begin position="154"/>
        <end position="173"/>
    </location>
</feature>
<sequence>MHQPRSHRFAFPALILANLVLAVGPWMVRLARTEAHIGPVAAGFWRMGLAAPFLILLAWRQDAGRPLPRWPLIAAIAVGGLFFAADLAAWHAGILRTRLANATLFGNFASFLFAIYGLVLIRSLPSRVQAAALALAAFGTALLLGRSFELSREHFAGDLLAMLAGVFYTFYLIAVDRARQSMAPLPVLAIATAAGAIPLLILALQIGEQVMPDDWTPVILLALSSQLIGQGLLVYAMGHQPPLVVGLCFLTQPVAAAAVGWAAFGERLTAVDIGGALLICAALVLIRLPGRGVASNPLEAQ</sequence>
<organism evidence="8 9">
    <name type="scientific">Allosphingosinicella ginsenosidimutans</name>
    <dbReference type="NCBI Taxonomy" id="1176539"/>
    <lineage>
        <taxon>Bacteria</taxon>
        <taxon>Pseudomonadati</taxon>
        <taxon>Pseudomonadota</taxon>
        <taxon>Alphaproteobacteria</taxon>
        <taxon>Sphingomonadales</taxon>
        <taxon>Sphingomonadaceae</taxon>
        <taxon>Allosphingosinicella</taxon>
    </lineage>
</organism>
<dbReference type="OrthoDB" id="8770617at2"/>
<dbReference type="EMBL" id="VOQQ01000001">
    <property type="protein sequence ID" value="TXC63305.1"/>
    <property type="molecule type" value="Genomic_DNA"/>
</dbReference>
<feature type="transmembrane region" description="Helical" evidence="6">
    <location>
        <begin position="71"/>
        <end position="93"/>
    </location>
</feature>
<comment type="similarity">
    <text evidence="2">Belongs to the EamA transporter family.</text>
</comment>
<evidence type="ECO:0000256" key="5">
    <source>
        <dbReference type="ARBA" id="ARBA00023136"/>
    </source>
</evidence>
<accession>A0A5C6TTU6</accession>
<dbReference type="PANTHER" id="PTHR32322:SF2">
    <property type="entry name" value="EAMA DOMAIN-CONTAINING PROTEIN"/>
    <property type="match status" value="1"/>
</dbReference>
<evidence type="ECO:0000313" key="8">
    <source>
        <dbReference type="EMBL" id="TXC63305.1"/>
    </source>
</evidence>
<dbReference type="InterPro" id="IPR037185">
    <property type="entry name" value="EmrE-like"/>
</dbReference>
<feature type="transmembrane region" description="Helical" evidence="6">
    <location>
        <begin position="270"/>
        <end position="288"/>
    </location>
</feature>
<dbReference type="Pfam" id="PF00892">
    <property type="entry name" value="EamA"/>
    <property type="match status" value="2"/>
</dbReference>
<feature type="transmembrane region" description="Helical" evidence="6">
    <location>
        <begin position="99"/>
        <end position="121"/>
    </location>
</feature>
<comment type="caution">
    <text evidence="8">The sequence shown here is derived from an EMBL/GenBank/DDBJ whole genome shotgun (WGS) entry which is preliminary data.</text>
</comment>
<feature type="transmembrane region" description="Helical" evidence="6">
    <location>
        <begin position="9"/>
        <end position="28"/>
    </location>
</feature>
<feature type="transmembrane region" description="Helical" evidence="6">
    <location>
        <begin position="185"/>
        <end position="206"/>
    </location>
</feature>
<dbReference type="PANTHER" id="PTHR32322">
    <property type="entry name" value="INNER MEMBRANE TRANSPORTER"/>
    <property type="match status" value="1"/>
</dbReference>
<feature type="transmembrane region" description="Helical" evidence="6">
    <location>
        <begin position="128"/>
        <end position="148"/>
    </location>
</feature>
<dbReference type="InterPro" id="IPR000620">
    <property type="entry name" value="EamA_dom"/>
</dbReference>
<dbReference type="InterPro" id="IPR050638">
    <property type="entry name" value="AA-Vitamin_Transporters"/>
</dbReference>
<protein>
    <submittedName>
        <fullName evidence="8">DMT family transporter</fullName>
    </submittedName>
</protein>
<dbReference type="GO" id="GO:0016020">
    <property type="term" value="C:membrane"/>
    <property type="evidence" value="ECO:0007669"/>
    <property type="project" value="UniProtKB-SubCell"/>
</dbReference>
<reference evidence="8 9" key="1">
    <citation type="journal article" date="2015" name="J. Microbiol.">
        <title>Sphingosinicella ginsenosidimutans sp. nov., with ginsenoside converting activity.</title>
        <authorList>
            <person name="Kim J.K."/>
            <person name="Kang M.S."/>
            <person name="Park S.C."/>
            <person name="Kim K.M."/>
            <person name="Choi K."/>
            <person name="Yoon M.H."/>
            <person name="Im W.T."/>
        </authorList>
    </citation>
    <scope>NUCLEOTIDE SEQUENCE [LARGE SCALE GENOMIC DNA]</scope>
    <source>
        <strain evidence="8 9">BS-11</strain>
    </source>
</reference>
<keyword evidence="3 6" id="KW-0812">Transmembrane</keyword>
<proteinExistence type="inferred from homology"/>
<keyword evidence="4 6" id="KW-1133">Transmembrane helix</keyword>